<dbReference type="PANTHER" id="PTHR43071">
    <property type="entry name" value="2-AMINO-4-HYDROXY-6-HYDROXYMETHYLDIHYDROPTERIDINE PYROPHOSPHOKINASE"/>
    <property type="match status" value="1"/>
</dbReference>
<dbReference type="PANTHER" id="PTHR43071:SF1">
    <property type="entry name" value="2-AMINO-4-HYDROXY-6-HYDROXYMETHYLDIHYDROPTERIDINE PYROPHOSPHOKINASE"/>
    <property type="match status" value="1"/>
</dbReference>
<evidence type="ECO:0000256" key="10">
    <source>
        <dbReference type="ARBA" id="ARBA00029409"/>
    </source>
</evidence>
<dbReference type="GO" id="GO:0003848">
    <property type="term" value="F:2-amino-4-hydroxy-6-hydroxymethyldihydropteridine diphosphokinase activity"/>
    <property type="evidence" value="ECO:0007669"/>
    <property type="project" value="UniProtKB-EC"/>
</dbReference>
<evidence type="ECO:0000256" key="1">
    <source>
        <dbReference type="ARBA" id="ARBA00005051"/>
    </source>
</evidence>
<keyword evidence="9" id="KW-0289">Folate biosynthesis</keyword>
<comment type="caution">
    <text evidence="14">The sequence shown here is derived from an EMBL/GenBank/DDBJ whole genome shotgun (WGS) entry which is preliminary data.</text>
</comment>
<evidence type="ECO:0000256" key="4">
    <source>
        <dbReference type="ARBA" id="ARBA00016218"/>
    </source>
</evidence>
<dbReference type="OrthoDB" id="9808041at2"/>
<dbReference type="EMBL" id="VCDI01000001">
    <property type="protein sequence ID" value="TLU74615.1"/>
    <property type="molecule type" value="Genomic_DNA"/>
</dbReference>
<organism evidence="14 15">
    <name type="scientific">Lichenicoccus roseus</name>
    <dbReference type="NCBI Taxonomy" id="2683649"/>
    <lineage>
        <taxon>Bacteria</taxon>
        <taxon>Pseudomonadati</taxon>
        <taxon>Pseudomonadota</taxon>
        <taxon>Alphaproteobacteria</taxon>
        <taxon>Acetobacterales</taxon>
        <taxon>Acetobacteraceae</taxon>
        <taxon>Lichenicoccus</taxon>
    </lineage>
</organism>
<evidence type="ECO:0000256" key="7">
    <source>
        <dbReference type="ARBA" id="ARBA00022777"/>
    </source>
</evidence>
<keyword evidence="5 14" id="KW-0808">Transferase</keyword>
<gene>
    <name evidence="14" type="primary">folK</name>
    <name evidence="14" type="ORF">FE263_01165</name>
</gene>
<feature type="domain" description="7,8-dihydro-6-hydroxymethylpterin-pyrophosphokinase" evidence="13">
    <location>
        <begin position="5"/>
        <end position="144"/>
    </location>
</feature>
<dbReference type="GO" id="GO:0005524">
    <property type="term" value="F:ATP binding"/>
    <property type="evidence" value="ECO:0007669"/>
    <property type="project" value="UniProtKB-KW"/>
</dbReference>
<evidence type="ECO:0000259" key="13">
    <source>
        <dbReference type="Pfam" id="PF01288"/>
    </source>
</evidence>
<evidence type="ECO:0000256" key="11">
    <source>
        <dbReference type="ARBA" id="ARBA00029766"/>
    </source>
</evidence>
<evidence type="ECO:0000256" key="6">
    <source>
        <dbReference type="ARBA" id="ARBA00022741"/>
    </source>
</evidence>
<dbReference type="GO" id="GO:0046654">
    <property type="term" value="P:tetrahydrofolate biosynthetic process"/>
    <property type="evidence" value="ECO:0007669"/>
    <property type="project" value="UniProtKB-UniPathway"/>
</dbReference>
<keyword evidence="7 14" id="KW-0418">Kinase</keyword>
<reference evidence="14 15" key="1">
    <citation type="submission" date="2019-05" db="EMBL/GenBank/DDBJ databases">
        <authorList>
            <person name="Pankratov T."/>
            <person name="Grouzdev D."/>
        </authorList>
    </citation>
    <scope>NUCLEOTIDE SEQUENCE [LARGE SCALE GENOMIC DNA]</scope>
    <source>
        <strain evidence="14 15">KEBCLARHB70R</strain>
    </source>
</reference>
<evidence type="ECO:0000256" key="5">
    <source>
        <dbReference type="ARBA" id="ARBA00022679"/>
    </source>
</evidence>
<evidence type="ECO:0000256" key="2">
    <source>
        <dbReference type="ARBA" id="ARBA00005810"/>
    </source>
</evidence>
<dbReference type="UniPathway" id="UPA00077">
    <property type="reaction ID" value="UER00155"/>
</dbReference>
<dbReference type="EC" id="2.7.6.3" evidence="3"/>
<dbReference type="GO" id="GO:0046656">
    <property type="term" value="P:folic acid biosynthetic process"/>
    <property type="evidence" value="ECO:0007669"/>
    <property type="project" value="UniProtKB-KW"/>
</dbReference>
<dbReference type="Pfam" id="PF01288">
    <property type="entry name" value="HPPK"/>
    <property type="match status" value="1"/>
</dbReference>
<dbReference type="SUPFAM" id="SSF55083">
    <property type="entry name" value="6-hydroxymethyl-7,8-dihydropterin pyrophosphokinase, HPPK"/>
    <property type="match status" value="1"/>
</dbReference>
<comment type="pathway">
    <text evidence="1">Cofactor biosynthesis; tetrahydrofolate biosynthesis; 2-amino-4-hydroxy-6-hydroxymethyl-7,8-dihydropteridine diphosphate from 7,8-dihydroneopterin triphosphate: step 4/4.</text>
</comment>
<dbReference type="InterPro" id="IPR035907">
    <property type="entry name" value="Hppk_sf"/>
</dbReference>
<evidence type="ECO:0000313" key="14">
    <source>
        <dbReference type="EMBL" id="TLU74615.1"/>
    </source>
</evidence>
<evidence type="ECO:0000256" key="9">
    <source>
        <dbReference type="ARBA" id="ARBA00022909"/>
    </source>
</evidence>
<dbReference type="Proteomes" id="UP000305654">
    <property type="component" value="Unassembled WGS sequence"/>
</dbReference>
<proteinExistence type="inferred from homology"/>
<protein>
    <recommendedName>
        <fullName evidence="4">2-amino-4-hydroxy-6-hydroxymethyldihydropteridine pyrophosphokinase</fullName>
        <ecNumber evidence="3">2.7.6.3</ecNumber>
    </recommendedName>
    <alternativeName>
        <fullName evidence="11">6-hydroxymethyl-7,8-dihydropterin pyrophosphokinase</fullName>
    </alternativeName>
    <alternativeName>
        <fullName evidence="12">7,8-dihydro-6-hydroxymethylpterin-pyrophosphokinase</fullName>
    </alternativeName>
</protein>
<comment type="function">
    <text evidence="10">Catalyzes the transfer of pyrophosphate from adenosine triphosphate (ATP) to 6-hydroxymethyl-7,8-dihydropterin, an enzymatic step in folate biosynthesis pathway.</text>
</comment>
<dbReference type="InterPro" id="IPR000550">
    <property type="entry name" value="Hppk"/>
</dbReference>
<keyword evidence="6" id="KW-0547">Nucleotide-binding</keyword>
<comment type="similarity">
    <text evidence="2">Belongs to the HPPK family.</text>
</comment>
<accession>A0A5R9JAL3</accession>
<dbReference type="Gene3D" id="3.30.70.560">
    <property type="entry name" value="7,8-Dihydro-6-hydroxymethylpterin-pyrophosphokinase HPPK"/>
    <property type="match status" value="1"/>
</dbReference>
<keyword evidence="15" id="KW-1185">Reference proteome</keyword>
<evidence type="ECO:0000256" key="12">
    <source>
        <dbReference type="ARBA" id="ARBA00033413"/>
    </source>
</evidence>
<evidence type="ECO:0000313" key="15">
    <source>
        <dbReference type="Proteomes" id="UP000305654"/>
    </source>
</evidence>
<keyword evidence="8" id="KW-0067">ATP-binding</keyword>
<evidence type="ECO:0000256" key="8">
    <source>
        <dbReference type="ARBA" id="ARBA00022840"/>
    </source>
</evidence>
<evidence type="ECO:0000256" key="3">
    <source>
        <dbReference type="ARBA" id="ARBA00013253"/>
    </source>
</evidence>
<sequence length="185" mass="19441">MLILVAVGANLPGPWGDRPITTCLRAVQEVASLPGLRLQAVSAWYGSAAMPPSGQPDYVNGVIRLQGTAQVEPAWLLSALHRIEAAAGRVRSVANAARSLDLDLLAVGDVIRPAGVEPGSGPVLPHPRLAERSFVLQPLRDVCPDWVDPRDGRTVEALIAAVEAAPGPHGCGAASQPLLWNIPQR</sequence>
<dbReference type="NCBIfam" id="TIGR01498">
    <property type="entry name" value="folK"/>
    <property type="match status" value="1"/>
</dbReference>
<name>A0A5R9JAL3_9PROT</name>
<dbReference type="AlphaFoldDB" id="A0A5R9JAL3"/>
<dbReference type="GO" id="GO:0016301">
    <property type="term" value="F:kinase activity"/>
    <property type="evidence" value="ECO:0007669"/>
    <property type="project" value="UniProtKB-KW"/>
</dbReference>
<dbReference type="CDD" id="cd00483">
    <property type="entry name" value="HPPK"/>
    <property type="match status" value="1"/>
</dbReference>